<comment type="caution">
    <text evidence="2">The sequence shown here is derived from an EMBL/GenBank/DDBJ whole genome shotgun (WGS) entry which is preliminary data.</text>
</comment>
<feature type="compositionally biased region" description="Polar residues" evidence="1">
    <location>
        <begin position="37"/>
        <end position="47"/>
    </location>
</feature>
<proteinExistence type="predicted"/>
<keyword evidence="3" id="KW-1185">Reference proteome</keyword>
<gene>
    <name evidence="2" type="ORF">HHI36_003106</name>
</gene>
<feature type="region of interest" description="Disordered" evidence="1">
    <location>
        <begin position="18"/>
        <end position="47"/>
    </location>
</feature>
<evidence type="ECO:0000256" key="1">
    <source>
        <dbReference type="SAM" id="MobiDB-lite"/>
    </source>
</evidence>
<sequence>MVVIVSSCMAWKWMNNKRANSEVQDKQSPEARPRTTRPASSPSQQMEQSFVLEPLYSEAGKDIEFQYSTIKDLQHRSTMQHGQWNTQSGISKSAETMVHHLTLLYHDPHLKLRATETNVPQAVQQRRQEVAGTSAFNDQQLEMPGNMRKDCFECKKIDQDITAKNEKNLFVLNTPKVGAVSVQRITSTNICKKHIY</sequence>
<dbReference type="Proteomes" id="UP001516400">
    <property type="component" value="Unassembled WGS sequence"/>
</dbReference>
<dbReference type="AlphaFoldDB" id="A0ABD2PCH8"/>
<protein>
    <submittedName>
        <fullName evidence="2">Uncharacterized protein</fullName>
    </submittedName>
</protein>
<feature type="compositionally biased region" description="Basic and acidic residues" evidence="1">
    <location>
        <begin position="19"/>
        <end position="33"/>
    </location>
</feature>
<name>A0ABD2PCH8_9CUCU</name>
<evidence type="ECO:0000313" key="3">
    <source>
        <dbReference type="Proteomes" id="UP001516400"/>
    </source>
</evidence>
<dbReference type="EMBL" id="JABFTP020000185">
    <property type="protein sequence ID" value="KAL3288673.1"/>
    <property type="molecule type" value="Genomic_DNA"/>
</dbReference>
<reference evidence="2 3" key="1">
    <citation type="journal article" date="2021" name="BMC Biol.">
        <title>Horizontally acquired antibacterial genes associated with adaptive radiation of ladybird beetles.</title>
        <authorList>
            <person name="Li H.S."/>
            <person name="Tang X.F."/>
            <person name="Huang Y.H."/>
            <person name="Xu Z.Y."/>
            <person name="Chen M.L."/>
            <person name="Du X.Y."/>
            <person name="Qiu B.Y."/>
            <person name="Chen P.T."/>
            <person name="Zhang W."/>
            <person name="Slipinski A."/>
            <person name="Escalona H.E."/>
            <person name="Waterhouse R.M."/>
            <person name="Zwick A."/>
            <person name="Pang H."/>
        </authorList>
    </citation>
    <scope>NUCLEOTIDE SEQUENCE [LARGE SCALE GENOMIC DNA]</scope>
    <source>
        <strain evidence="2">SYSU2018</strain>
    </source>
</reference>
<accession>A0ABD2PCH8</accession>
<organism evidence="2 3">
    <name type="scientific">Cryptolaemus montrouzieri</name>
    <dbReference type="NCBI Taxonomy" id="559131"/>
    <lineage>
        <taxon>Eukaryota</taxon>
        <taxon>Metazoa</taxon>
        <taxon>Ecdysozoa</taxon>
        <taxon>Arthropoda</taxon>
        <taxon>Hexapoda</taxon>
        <taxon>Insecta</taxon>
        <taxon>Pterygota</taxon>
        <taxon>Neoptera</taxon>
        <taxon>Endopterygota</taxon>
        <taxon>Coleoptera</taxon>
        <taxon>Polyphaga</taxon>
        <taxon>Cucujiformia</taxon>
        <taxon>Coccinelloidea</taxon>
        <taxon>Coccinellidae</taxon>
        <taxon>Scymninae</taxon>
        <taxon>Scymnini</taxon>
        <taxon>Cryptolaemus</taxon>
    </lineage>
</organism>
<evidence type="ECO:0000313" key="2">
    <source>
        <dbReference type="EMBL" id="KAL3288673.1"/>
    </source>
</evidence>